<reference evidence="2" key="1">
    <citation type="submission" date="2020-05" db="EMBL/GenBank/DDBJ databases">
        <title>WGS assembly of Panicum virgatum.</title>
        <authorList>
            <person name="Lovell J.T."/>
            <person name="Jenkins J."/>
            <person name="Shu S."/>
            <person name="Juenger T.E."/>
            <person name="Schmutz J."/>
        </authorList>
    </citation>
    <scope>NUCLEOTIDE SEQUENCE</scope>
    <source>
        <strain evidence="2">AP13</strain>
    </source>
</reference>
<dbReference type="EMBL" id="CM029051">
    <property type="protein sequence ID" value="KAG2560079.1"/>
    <property type="molecule type" value="Genomic_DNA"/>
</dbReference>
<protein>
    <submittedName>
        <fullName evidence="2">Uncharacterized protein</fullName>
    </submittedName>
</protein>
<accession>A0A8T0PIS3</accession>
<sequence>MQAKGPNVSFVNVQHSTVMEALVLNKRTVLYLGTEILKDNFICTENVINVLNDNLFGNILT</sequence>
<comment type="caution">
    <text evidence="2">The sequence shown here is derived from an EMBL/GenBank/DDBJ whole genome shotgun (WGS) entry which is preliminary data.</text>
</comment>
<evidence type="ECO:0000313" key="3">
    <source>
        <dbReference type="EMBL" id="KAG2560086.1"/>
    </source>
</evidence>
<dbReference type="EMBL" id="CM029051">
    <property type="protein sequence ID" value="KAG2560082.1"/>
    <property type="molecule type" value="Genomic_DNA"/>
</dbReference>
<dbReference type="EMBL" id="CM029051">
    <property type="protein sequence ID" value="KAG2560086.1"/>
    <property type="molecule type" value="Genomic_DNA"/>
</dbReference>
<proteinExistence type="predicted"/>
<keyword evidence="4" id="KW-1185">Reference proteome</keyword>
<organism evidence="2 4">
    <name type="scientific">Panicum virgatum</name>
    <name type="common">Blackwell switchgrass</name>
    <dbReference type="NCBI Taxonomy" id="38727"/>
    <lineage>
        <taxon>Eukaryota</taxon>
        <taxon>Viridiplantae</taxon>
        <taxon>Streptophyta</taxon>
        <taxon>Embryophyta</taxon>
        <taxon>Tracheophyta</taxon>
        <taxon>Spermatophyta</taxon>
        <taxon>Magnoliopsida</taxon>
        <taxon>Liliopsida</taxon>
        <taxon>Poales</taxon>
        <taxon>Poaceae</taxon>
        <taxon>PACMAD clade</taxon>
        <taxon>Panicoideae</taxon>
        <taxon>Panicodae</taxon>
        <taxon>Paniceae</taxon>
        <taxon>Panicinae</taxon>
        <taxon>Panicum</taxon>
        <taxon>Panicum sect. Hiantes</taxon>
    </lineage>
</organism>
<evidence type="ECO:0000313" key="4">
    <source>
        <dbReference type="Proteomes" id="UP000823388"/>
    </source>
</evidence>
<dbReference type="Proteomes" id="UP000823388">
    <property type="component" value="Chromosome 8K"/>
</dbReference>
<gene>
    <name evidence="2" type="ORF">PVAP13_8KG052151</name>
    <name evidence="1" type="ORF">PVAP13_8KG052851</name>
    <name evidence="3" type="ORF">PVAP13_8KG053753</name>
</gene>
<evidence type="ECO:0000313" key="1">
    <source>
        <dbReference type="EMBL" id="KAG2560079.1"/>
    </source>
</evidence>
<dbReference type="AlphaFoldDB" id="A0A8T0PIS3"/>
<name>A0A8T0PIS3_PANVG</name>
<evidence type="ECO:0000313" key="2">
    <source>
        <dbReference type="EMBL" id="KAG2560082.1"/>
    </source>
</evidence>